<gene>
    <name evidence="3" type="primary">LOC100902278</name>
</gene>
<accession>A0AAJ7SFK8</accession>
<dbReference type="InterPro" id="IPR001304">
    <property type="entry name" value="C-type_lectin-like"/>
</dbReference>
<dbReference type="PROSITE" id="PS50041">
    <property type="entry name" value="C_TYPE_LECTIN_2"/>
    <property type="match status" value="1"/>
</dbReference>
<evidence type="ECO:0000313" key="3">
    <source>
        <dbReference type="RefSeq" id="XP_028967729.1"/>
    </source>
</evidence>
<dbReference type="GeneID" id="100902278"/>
<dbReference type="KEGG" id="goe:100902278"/>
<dbReference type="InterPro" id="IPR050801">
    <property type="entry name" value="Ca-Dep_Lectins_ImmuneDev"/>
</dbReference>
<keyword evidence="2" id="KW-1185">Reference proteome</keyword>
<dbReference type="PANTHER" id="PTHR22801">
    <property type="entry name" value="LITHOSTATHINE"/>
    <property type="match status" value="1"/>
</dbReference>
<feature type="domain" description="C-type lectin" evidence="1">
    <location>
        <begin position="74"/>
        <end position="189"/>
    </location>
</feature>
<sequence length="194" mass="22407">MPLLDESCMDDFECQMKVGDNAICREPIGMCKCREGYYFETGEGSSRMECLKLDVDGYRIFPNLKSDSKTGLYFKLVHLNMDFESAANHCIRAEGGFLAETEDGETNRFLREYMRRNKVRSAYLGLSDQVQEGNWIWQNTGQKLKSSQFWKSGAPDNFNDNEHCATITNEIDFGWDDIPCDKQTKFFCQRSETN</sequence>
<protein>
    <submittedName>
        <fullName evidence="3">Galactose-specific lectin nattectin</fullName>
    </submittedName>
</protein>
<dbReference type="SUPFAM" id="SSF56436">
    <property type="entry name" value="C-type lectin-like"/>
    <property type="match status" value="1"/>
</dbReference>
<evidence type="ECO:0000259" key="1">
    <source>
        <dbReference type="PROSITE" id="PS50041"/>
    </source>
</evidence>
<name>A0AAJ7SFK8_9ACAR</name>
<dbReference type="RefSeq" id="XP_028967729.1">
    <property type="nucleotide sequence ID" value="XM_029111896.1"/>
</dbReference>
<dbReference type="PANTHER" id="PTHR22801:SF63">
    <property type="entry name" value="C-TYPE LECTIN DOMAIN-CONTAINING PROTEIN"/>
    <property type="match status" value="1"/>
</dbReference>
<evidence type="ECO:0000313" key="2">
    <source>
        <dbReference type="Proteomes" id="UP000694867"/>
    </source>
</evidence>
<reference evidence="3" key="1">
    <citation type="submission" date="2025-08" db="UniProtKB">
        <authorList>
            <consortium name="RefSeq"/>
        </authorList>
    </citation>
    <scope>IDENTIFICATION</scope>
</reference>
<dbReference type="InterPro" id="IPR016187">
    <property type="entry name" value="CTDL_fold"/>
</dbReference>
<dbReference type="Pfam" id="PF00059">
    <property type="entry name" value="Lectin_C"/>
    <property type="match status" value="1"/>
</dbReference>
<dbReference type="AlphaFoldDB" id="A0AAJ7SFK8"/>
<proteinExistence type="predicted"/>
<dbReference type="InterPro" id="IPR016186">
    <property type="entry name" value="C-type_lectin-like/link_sf"/>
</dbReference>
<dbReference type="Proteomes" id="UP000694867">
    <property type="component" value="Unplaced"/>
</dbReference>
<dbReference type="SMART" id="SM00034">
    <property type="entry name" value="CLECT"/>
    <property type="match status" value="1"/>
</dbReference>
<organism evidence="2 3">
    <name type="scientific">Galendromus occidentalis</name>
    <name type="common">western predatory mite</name>
    <dbReference type="NCBI Taxonomy" id="34638"/>
    <lineage>
        <taxon>Eukaryota</taxon>
        <taxon>Metazoa</taxon>
        <taxon>Ecdysozoa</taxon>
        <taxon>Arthropoda</taxon>
        <taxon>Chelicerata</taxon>
        <taxon>Arachnida</taxon>
        <taxon>Acari</taxon>
        <taxon>Parasitiformes</taxon>
        <taxon>Mesostigmata</taxon>
        <taxon>Gamasina</taxon>
        <taxon>Phytoseioidea</taxon>
        <taxon>Phytoseiidae</taxon>
        <taxon>Typhlodrominae</taxon>
        <taxon>Galendromus</taxon>
    </lineage>
</organism>
<dbReference type="Gene3D" id="3.10.100.10">
    <property type="entry name" value="Mannose-Binding Protein A, subunit A"/>
    <property type="match status" value="1"/>
</dbReference>
<dbReference type="CDD" id="cd00037">
    <property type="entry name" value="CLECT"/>
    <property type="match status" value="1"/>
</dbReference>